<keyword evidence="2" id="KW-0067">ATP-binding</keyword>
<evidence type="ECO:0000256" key="4">
    <source>
        <dbReference type="SAM" id="MobiDB-lite"/>
    </source>
</evidence>
<reference evidence="5" key="2">
    <citation type="journal article" date="2021" name="PeerJ">
        <title>Extensive microbial diversity within the chicken gut microbiome revealed by metagenomics and culture.</title>
        <authorList>
            <person name="Gilroy R."/>
            <person name="Ravi A."/>
            <person name="Getino M."/>
            <person name="Pursley I."/>
            <person name="Horton D.L."/>
            <person name="Alikhan N.F."/>
            <person name="Baker D."/>
            <person name="Gharbi K."/>
            <person name="Hall N."/>
            <person name="Watson M."/>
            <person name="Adriaenssens E.M."/>
            <person name="Foster-Nyarko E."/>
            <person name="Jarju S."/>
            <person name="Secka A."/>
            <person name="Antonio M."/>
            <person name="Oren A."/>
            <person name="Chaudhuri R.R."/>
            <person name="La Ragione R."/>
            <person name="Hildebrand F."/>
            <person name="Pallen M.J."/>
        </authorList>
    </citation>
    <scope>NUCLEOTIDE SEQUENCE</scope>
    <source>
        <strain evidence="5">ChiGjej2B2-12916</strain>
    </source>
</reference>
<comment type="caution">
    <text evidence="5">The sequence shown here is derived from an EMBL/GenBank/DDBJ whole genome shotgun (WGS) entry which is preliminary data.</text>
</comment>
<dbReference type="GO" id="GO:0140662">
    <property type="term" value="F:ATP-dependent protein folding chaperone"/>
    <property type="evidence" value="ECO:0007669"/>
    <property type="project" value="InterPro"/>
</dbReference>
<feature type="region of interest" description="Disordered" evidence="4">
    <location>
        <begin position="132"/>
        <end position="172"/>
    </location>
</feature>
<dbReference type="FunFam" id="1.20.1270.10:FF:000001">
    <property type="entry name" value="Molecular chaperone DnaK"/>
    <property type="match status" value="1"/>
</dbReference>
<organism evidence="5 6">
    <name type="scientific">Candidatus Enterenecus faecium</name>
    <dbReference type="NCBI Taxonomy" id="2840780"/>
    <lineage>
        <taxon>Bacteria</taxon>
        <taxon>Bacillati</taxon>
        <taxon>Bacillota</taxon>
        <taxon>Clostridia</taxon>
        <taxon>Eubacteriales</taxon>
        <taxon>Candidatus Enterenecus</taxon>
    </lineage>
</organism>
<keyword evidence="1" id="KW-0547">Nucleotide-binding</keyword>
<dbReference type="Gene3D" id="2.60.34.10">
    <property type="entry name" value="Substrate Binding Domain Of DNAk, Chain A, domain 1"/>
    <property type="match status" value="1"/>
</dbReference>
<evidence type="ECO:0000313" key="5">
    <source>
        <dbReference type="EMBL" id="HIQ61334.1"/>
    </source>
</evidence>
<accession>A0A9D0YSR2</accession>
<dbReference type="InterPro" id="IPR029048">
    <property type="entry name" value="HSP70_C_sf"/>
</dbReference>
<dbReference type="InterPro" id="IPR013126">
    <property type="entry name" value="Hsp_70_fam"/>
</dbReference>
<feature type="non-terminal residue" evidence="5">
    <location>
        <position position="1"/>
    </location>
</feature>
<dbReference type="InterPro" id="IPR029047">
    <property type="entry name" value="HSP70_peptide-bd_sf"/>
</dbReference>
<dbReference type="SUPFAM" id="SSF100934">
    <property type="entry name" value="Heat shock protein 70kD (HSP70), C-terminal subdomain"/>
    <property type="match status" value="1"/>
</dbReference>
<evidence type="ECO:0000256" key="3">
    <source>
        <dbReference type="ARBA" id="ARBA00023186"/>
    </source>
</evidence>
<dbReference type="Gene3D" id="1.20.1270.10">
    <property type="match status" value="1"/>
</dbReference>
<dbReference type="EMBL" id="DVFO01000070">
    <property type="protein sequence ID" value="HIQ61334.1"/>
    <property type="molecule type" value="Genomic_DNA"/>
</dbReference>
<protein>
    <submittedName>
        <fullName evidence="5">Hsp70 family protein</fullName>
    </submittedName>
</protein>
<dbReference type="Proteomes" id="UP000886879">
    <property type="component" value="Unassembled WGS sequence"/>
</dbReference>
<gene>
    <name evidence="5" type="ORF">IAD31_07035</name>
</gene>
<dbReference type="SUPFAM" id="SSF100920">
    <property type="entry name" value="Heat shock protein 70kD (HSP70), peptide-binding domain"/>
    <property type="match status" value="1"/>
</dbReference>
<name>A0A9D0YSR2_9FIRM</name>
<dbReference type="AlphaFoldDB" id="A0A9D0YSR2"/>
<sequence length="172" mass="18361">TFDIDANGIVNVTAKDMGTGKEQNITITSSTNMSKEDVEKAVREAEQFAAEDARRKEEVDTRNQADQMVYQTEKTLEEMGDKLDAGDKANIEGELNKVKEALKGTDTQAIKDATEALTRAFYAVSEKLYSQAGAQPGPDMGGAAGGATGATNNGGDDNVVDADYEVVDDNNK</sequence>
<dbReference type="Pfam" id="PF00012">
    <property type="entry name" value="HSP70"/>
    <property type="match status" value="1"/>
</dbReference>
<evidence type="ECO:0000256" key="1">
    <source>
        <dbReference type="ARBA" id="ARBA00022741"/>
    </source>
</evidence>
<feature type="compositionally biased region" description="Gly residues" evidence="4">
    <location>
        <begin position="139"/>
        <end position="148"/>
    </location>
</feature>
<dbReference type="PANTHER" id="PTHR19375">
    <property type="entry name" value="HEAT SHOCK PROTEIN 70KDA"/>
    <property type="match status" value="1"/>
</dbReference>
<feature type="compositionally biased region" description="Acidic residues" evidence="4">
    <location>
        <begin position="158"/>
        <end position="172"/>
    </location>
</feature>
<reference evidence="5" key="1">
    <citation type="submission" date="2020-10" db="EMBL/GenBank/DDBJ databases">
        <authorList>
            <person name="Gilroy R."/>
        </authorList>
    </citation>
    <scope>NUCLEOTIDE SEQUENCE</scope>
    <source>
        <strain evidence="5">ChiGjej2B2-12916</strain>
    </source>
</reference>
<evidence type="ECO:0000313" key="6">
    <source>
        <dbReference type="Proteomes" id="UP000886879"/>
    </source>
</evidence>
<dbReference type="GO" id="GO:0005524">
    <property type="term" value="F:ATP binding"/>
    <property type="evidence" value="ECO:0007669"/>
    <property type="project" value="UniProtKB-KW"/>
</dbReference>
<evidence type="ECO:0000256" key="2">
    <source>
        <dbReference type="ARBA" id="ARBA00022840"/>
    </source>
</evidence>
<proteinExistence type="predicted"/>
<keyword evidence="3" id="KW-0143">Chaperone</keyword>